<dbReference type="SMART" id="SM00895">
    <property type="entry name" value="FCD"/>
    <property type="match status" value="1"/>
</dbReference>
<dbReference type="SUPFAM" id="SSF46785">
    <property type="entry name" value="Winged helix' DNA-binding domain"/>
    <property type="match status" value="1"/>
</dbReference>
<dbReference type="Pfam" id="PF07729">
    <property type="entry name" value="FCD"/>
    <property type="match status" value="1"/>
</dbReference>
<dbReference type="InterPro" id="IPR011711">
    <property type="entry name" value="GntR_C"/>
</dbReference>
<accession>A0A916WJ81</accession>
<dbReference type="Gene3D" id="1.10.10.10">
    <property type="entry name" value="Winged helix-like DNA-binding domain superfamily/Winged helix DNA-binding domain"/>
    <property type="match status" value="1"/>
</dbReference>
<reference evidence="5" key="2">
    <citation type="submission" date="2020-09" db="EMBL/GenBank/DDBJ databases">
        <authorList>
            <person name="Sun Q."/>
            <person name="Zhou Y."/>
        </authorList>
    </citation>
    <scope>NUCLEOTIDE SEQUENCE</scope>
    <source>
        <strain evidence="5">CGMCC 1.15082</strain>
    </source>
</reference>
<dbReference type="GO" id="GO:0003700">
    <property type="term" value="F:DNA-binding transcription factor activity"/>
    <property type="evidence" value="ECO:0007669"/>
    <property type="project" value="InterPro"/>
</dbReference>
<dbReference type="InterPro" id="IPR036390">
    <property type="entry name" value="WH_DNA-bd_sf"/>
</dbReference>
<dbReference type="PROSITE" id="PS50949">
    <property type="entry name" value="HTH_GNTR"/>
    <property type="match status" value="1"/>
</dbReference>
<dbReference type="CDD" id="cd07377">
    <property type="entry name" value="WHTH_GntR"/>
    <property type="match status" value="1"/>
</dbReference>
<evidence type="ECO:0000259" key="4">
    <source>
        <dbReference type="PROSITE" id="PS50949"/>
    </source>
</evidence>
<evidence type="ECO:0000256" key="1">
    <source>
        <dbReference type="ARBA" id="ARBA00023015"/>
    </source>
</evidence>
<dbReference type="InterPro" id="IPR000524">
    <property type="entry name" value="Tscrpt_reg_HTH_GntR"/>
</dbReference>
<dbReference type="PANTHER" id="PTHR43537">
    <property type="entry name" value="TRANSCRIPTIONAL REGULATOR, GNTR FAMILY"/>
    <property type="match status" value="1"/>
</dbReference>
<organism evidence="5 6">
    <name type="scientific">Brucella endophytica</name>
    <dbReference type="NCBI Taxonomy" id="1963359"/>
    <lineage>
        <taxon>Bacteria</taxon>
        <taxon>Pseudomonadati</taxon>
        <taxon>Pseudomonadota</taxon>
        <taxon>Alphaproteobacteria</taxon>
        <taxon>Hyphomicrobiales</taxon>
        <taxon>Brucellaceae</taxon>
        <taxon>Brucella/Ochrobactrum group</taxon>
        <taxon>Brucella</taxon>
    </lineage>
</organism>
<reference evidence="5" key="1">
    <citation type="journal article" date="2014" name="Int. J. Syst. Evol. Microbiol.">
        <title>Complete genome sequence of Corynebacterium casei LMG S-19264T (=DSM 44701T), isolated from a smear-ripened cheese.</title>
        <authorList>
            <consortium name="US DOE Joint Genome Institute (JGI-PGF)"/>
            <person name="Walter F."/>
            <person name="Albersmeier A."/>
            <person name="Kalinowski J."/>
            <person name="Ruckert C."/>
        </authorList>
    </citation>
    <scope>NUCLEOTIDE SEQUENCE</scope>
    <source>
        <strain evidence="5">CGMCC 1.15082</strain>
    </source>
</reference>
<dbReference type="InterPro" id="IPR008920">
    <property type="entry name" value="TF_FadR/GntR_C"/>
</dbReference>
<dbReference type="EMBL" id="BMHH01000020">
    <property type="protein sequence ID" value="GGB06344.1"/>
    <property type="molecule type" value="Genomic_DNA"/>
</dbReference>
<evidence type="ECO:0000256" key="3">
    <source>
        <dbReference type="ARBA" id="ARBA00023163"/>
    </source>
</evidence>
<name>A0A916WJ81_9HYPH</name>
<dbReference type="AlphaFoldDB" id="A0A916WJ81"/>
<sequence length="221" mass="24264">MLESPSDEASIRLPPERQLAELLGVGRRTVRQALDVLEEEGLIWRKQGQGTFGGQPAPLVDMAAKRLAEHTNPLEIMDVRVEIEPALARMAAARATPALIQQLERLALKAEQSTDAASWERWDSAFHARIAEASGSQLFIAIMEMINGIRQSPSWRQFRARVRSNGRNALSVEQHAAILDAIRRFHPLDAEAAMRAHVTSLRDAVIAEIGGVAKASPPTEG</sequence>
<dbReference type="Proteomes" id="UP000646478">
    <property type="component" value="Unassembled WGS sequence"/>
</dbReference>
<proteinExistence type="predicted"/>
<dbReference type="SUPFAM" id="SSF48008">
    <property type="entry name" value="GntR ligand-binding domain-like"/>
    <property type="match status" value="1"/>
</dbReference>
<dbReference type="GO" id="GO:0003677">
    <property type="term" value="F:DNA binding"/>
    <property type="evidence" value="ECO:0007669"/>
    <property type="project" value="UniProtKB-KW"/>
</dbReference>
<evidence type="ECO:0000313" key="5">
    <source>
        <dbReference type="EMBL" id="GGB06344.1"/>
    </source>
</evidence>
<comment type="caution">
    <text evidence="5">The sequence shown here is derived from an EMBL/GenBank/DDBJ whole genome shotgun (WGS) entry which is preliminary data.</text>
</comment>
<feature type="domain" description="HTH gntR-type" evidence="4">
    <location>
        <begin position="1"/>
        <end position="56"/>
    </location>
</feature>
<dbReference type="Gene3D" id="1.20.120.530">
    <property type="entry name" value="GntR ligand-binding domain-like"/>
    <property type="match status" value="1"/>
</dbReference>
<dbReference type="InterPro" id="IPR036388">
    <property type="entry name" value="WH-like_DNA-bd_sf"/>
</dbReference>
<keyword evidence="2" id="KW-0238">DNA-binding</keyword>
<dbReference type="SMART" id="SM00345">
    <property type="entry name" value="HTH_GNTR"/>
    <property type="match status" value="1"/>
</dbReference>
<gene>
    <name evidence="5" type="ORF">GCM10011491_38070</name>
</gene>
<dbReference type="PANTHER" id="PTHR43537:SF5">
    <property type="entry name" value="UXU OPERON TRANSCRIPTIONAL REGULATOR"/>
    <property type="match status" value="1"/>
</dbReference>
<keyword evidence="6" id="KW-1185">Reference proteome</keyword>
<dbReference type="Pfam" id="PF00392">
    <property type="entry name" value="GntR"/>
    <property type="match status" value="1"/>
</dbReference>
<keyword evidence="3" id="KW-0804">Transcription</keyword>
<keyword evidence="1" id="KW-0805">Transcription regulation</keyword>
<protein>
    <submittedName>
        <fullName evidence="5">GntR family transcriptional regulator</fullName>
    </submittedName>
</protein>
<evidence type="ECO:0000313" key="6">
    <source>
        <dbReference type="Proteomes" id="UP000646478"/>
    </source>
</evidence>
<evidence type="ECO:0000256" key="2">
    <source>
        <dbReference type="ARBA" id="ARBA00023125"/>
    </source>
</evidence>
<dbReference type="PRINTS" id="PR00035">
    <property type="entry name" value="HTHGNTR"/>
</dbReference>